<dbReference type="AlphaFoldDB" id="A0AAD7B5Q0"/>
<name>A0AAD7B5Q0_9AGAR</name>
<dbReference type="Proteomes" id="UP001221142">
    <property type="component" value="Unassembled WGS sequence"/>
</dbReference>
<keyword evidence="2" id="KW-1185">Reference proteome</keyword>
<accession>A0AAD7B5Q0</accession>
<organism evidence="1 2">
    <name type="scientific">Roridomyces roridus</name>
    <dbReference type="NCBI Taxonomy" id="1738132"/>
    <lineage>
        <taxon>Eukaryota</taxon>
        <taxon>Fungi</taxon>
        <taxon>Dikarya</taxon>
        <taxon>Basidiomycota</taxon>
        <taxon>Agaricomycotina</taxon>
        <taxon>Agaricomycetes</taxon>
        <taxon>Agaricomycetidae</taxon>
        <taxon>Agaricales</taxon>
        <taxon>Marasmiineae</taxon>
        <taxon>Mycenaceae</taxon>
        <taxon>Roridomyces</taxon>
    </lineage>
</organism>
<evidence type="ECO:0000313" key="1">
    <source>
        <dbReference type="EMBL" id="KAJ7610843.1"/>
    </source>
</evidence>
<dbReference type="EMBL" id="JARKIF010000034">
    <property type="protein sequence ID" value="KAJ7610843.1"/>
    <property type="molecule type" value="Genomic_DNA"/>
</dbReference>
<evidence type="ECO:0000313" key="2">
    <source>
        <dbReference type="Proteomes" id="UP001221142"/>
    </source>
</evidence>
<proteinExistence type="predicted"/>
<protein>
    <submittedName>
        <fullName evidence="1">Uncharacterized protein</fullName>
    </submittedName>
</protein>
<sequence length="74" mass="8228">MSTMNLYLQVLSIATPTPLACAPSCSQSLVLSRCSVIRIHQIEDAATIAEFGCICFCRILECLNLRPTRRPSIW</sequence>
<gene>
    <name evidence="1" type="ORF">FB45DRAFT_326159</name>
</gene>
<comment type="caution">
    <text evidence="1">The sequence shown here is derived from an EMBL/GenBank/DDBJ whole genome shotgun (WGS) entry which is preliminary data.</text>
</comment>
<reference evidence="1" key="1">
    <citation type="submission" date="2023-03" db="EMBL/GenBank/DDBJ databases">
        <title>Massive genome expansion in bonnet fungi (Mycena s.s.) driven by repeated elements and novel gene families across ecological guilds.</title>
        <authorList>
            <consortium name="Lawrence Berkeley National Laboratory"/>
            <person name="Harder C.B."/>
            <person name="Miyauchi S."/>
            <person name="Viragh M."/>
            <person name="Kuo A."/>
            <person name="Thoen E."/>
            <person name="Andreopoulos B."/>
            <person name="Lu D."/>
            <person name="Skrede I."/>
            <person name="Drula E."/>
            <person name="Henrissat B."/>
            <person name="Morin E."/>
            <person name="Kohler A."/>
            <person name="Barry K."/>
            <person name="LaButti K."/>
            <person name="Morin E."/>
            <person name="Salamov A."/>
            <person name="Lipzen A."/>
            <person name="Mereny Z."/>
            <person name="Hegedus B."/>
            <person name="Baldrian P."/>
            <person name="Stursova M."/>
            <person name="Weitz H."/>
            <person name="Taylor A."/>
            <person name="Grigoriev I.V."/>
            <person name="Nagy L.G."/>
            <person name="Martin F."/>
            <person name="Kauserud H."/>
        </authorList>
    </citation>
    <scope>NUCLEOTIDE SEQUENCE</scope>
    <source>
        <strain evidence="1">9284</strain>
    </source>
</reference>